<feature type="transmembrane region" description="Helical" evidence="8">
    <location>
        <begin position="111"/>
        <end position="132"/>
    </location>
</feature>
<dbReference type="PROSITE" id="PS00237">
    <property type="entry name" value="G_PROTEIN_RECEP_F1_1"/>
    <property type="match status" value="1"/>
</dbReference>
<keyword evidence="6 8" id="KW-0472">Membrane</keyword>
<evidence type="ECO:0000259" key="9">
    <source>
        <dbReference type="PROSITE" id="PS50262"/>
    </source>
</evidence>
<gene>
    <name evidence="10" type="ORF">TRIADDRAFT_15639</name>
</gene>
<dbReference type="FunFam" id="1.20.1070.10:FF:000263">
    <property type="entry name" value="G-protein coupled receptor GRL101-like protein"/>
    <property type="match status" value="1"/>
</dbReference>
<dbReference type="GO" id="GO:0005886">
    <property type="term" value="C:plasma membrane"/>
    <property type="evidence" value="ECO:0000318"/>
    <property type="project" value="GO_Central"/>
</dbReference>
<feature type="transmembrane region" description="Helical" evidence="8">
    <location>
        <begin position="244"/>
        <end position="264"/>
    </location>
</feature>
<feature type="transmembrane region" description="Helical" evidence="8">
    <location>
        <begin position="210"/>
        <end position="232"/>
    </location>
</feature>
<dbReference type="CDD" id="cd14980">
    <property type="entry name" value="7tmA_Glycoprotein_LRR_R-like"/>
    <property type="match status" value="1"/>
</dbReference>
<keyword evidence="5 8" id="KW-1133">Transmembrane helix</keyword>
<organism evidence="10 11">
    <name type="scientific">Trichoplax adhaerens</name>
    <name type="common">Trichoplax reptans</name>
    <dbReference type="NCBI Taxonomy" id="10228"/>
    <lineage>
        <taxon>Eukaryota</taxon>
        <taxon>Metazoa</taxon>
        <taxon>Placozoa</taxon>
        <taxon>Uniplacotomia</taxon>
        <taxon>Trichoplacea</taxon>
        <taxon>Trichoplacidae</taxon>
        <taxon>Trichoplax</taxon>
    </lineage>
</organism>
<keyword evidence="11" id="KW-1185">Reference proteome</keyword>
<evidence type="ECO:0000313" key="10">
    <source>
        <dbReference type="EMBL" id="EDV20674.1"/>
    </source>
</evidence>
<evidence type="ECO:0000256" key="5">
    <source>
        <dbReference type="ARBA" id="ARBA00022989"/>
    </source>
</evidence>
<dbReference type="Gene3D" id="1.20.1070.10">
    <property type="entry name" value="Rhodopsin 7-helix transmembrane proteins"/>
    <property type="match status" value="1"/>
</dbReference>
<dbReference type="InParanoid" id="B3S9B7"/>
<dbReference type="PROSITE" id="PS50262">
    <property type="entry name" value="G_PROTEIN_RECEP_F1_2"/>
    <property type="match status" value="1"/>
</dbReference>
<dbReference type="PRINTS" id="PR00237">
    <property type="entry name" value="GPCRRHODOPSN"/>
</dbReference>
<dbReference type="PANTHER" id="PTHR24372">
    <property type="entry name" value="GLYCOPROTEIN HORMONE RECEPTOR"/>
    <property type="match status" value="1"/>
</dbReference>
<feature type="transmembrane region" description="Helical" evidence="8">
    <location>
        <begin position="63"/>
        <end position="91"/>
    </location>
</feature>
<keyword evidence="4" id="KW-0677">Repeat</keyword>
<keyword evidence="7" id="KW-0807">Transducer</keyword>
<evidence type="ECO:0000256" key="6">
    <source>
        <dbReference type="ARBA" id="ARBA00023136"/>
    </source>
</evidence>
<proteinExistence type="inferred from homology"/>
<dbReference type="PhylomeDB" id="B3S9B7"/>
<accession>B3S9B7</accession>
<dbReference type="EMBL" id="DS985258">
    <property type="protein sequence ID" value="EDV20674.1"/>
    <property type="molecule type" value="Genomic_DNA"/>
</dbReference>
<comment type="similarity">
    <text evidence="7">Belongs to the G-protein coupled receptor 1 family.</text>
</comment>
<dbReference type="FunCoup" id="B3S9B7">
    <property type="interactions" value="187"/>
</dbReference>
<sequence>FSITGNIISIIWHGRNQAKSNIVTTLVINLSVADLLMGFYLIFIASSDVYYAGNFAEFHEIWLRSPICLLSSFLISISSLMSTMIMFLITLDRFLFLVFPFANYRLSYRNIVLSLLVSWSIFVAFVALPIIYSVNQPYRNRLYGNNGACLPGNIENHYLLVWSLVYCGLTLIIWIIITIMYITIIVTLTKSRRDTNHTMSKVDKIMQMKMITIVITDLTCWLPFYIVFIGSLLRSELDTHTMPFVAILSLPMNSCINPILYTLFTQTF</sequence>
<dbReference type="GeneID" id="6758033"/>
<dbReference type="InterPro" id="IPR000276">
    <property type="entry name" value="GPCR_Rhodpsn"/>
</dbReference>
<dbReference type="Proteomes" id="UP000009022">
    <property type="component" value="Unassembled WGS sequence"/>
</dbReference>
<evidence type="ECO:0000256" key="3">
    <source>
        <dbReference type="ARBA" id="ARBA00022692"/>
    </source>
</evidence>
<feature type="non-terminal residue" evidence="10">
    <location>
        <position position="1"/>
    </location>
</feature>
<name>B3S9B7_TRIAD</name>
<dbReference type="AlphaFoldDB" id="B3S9B7"/>
<dbReference type="SUPFAM" id="SSF81321">
    <property type="entry name" value="Family A G protein-coupled receptor-like"/>
    <property type="match status" value="1"/>
</dbReference>
<comment type="subcellular location">
    <subcellularLocation>
        <location evidence="1">Membrane</location>
    </subcellularLocation>
</comment>
<dbReference type="InterPro" id="IPR017452">
    <property type="entry name" value="GPCR_Rhodpsn_7TM"/>
</dbReference>
<keyword evidence="3 7" id="KW-0812">Transmembrane</keyword>
<reference evidence="10 11" key="1">
    <citation type="journal article" date="2008" name="Nature">
        <title>The Trichoplax genome and the nature of placozoans.</title>
        <authorList>
            <person name="Srivastava M."/>
            <person name="Begovic E."/>
            <person name="Chapman J."/>
            <person name="Putnam N.H."/>
            <person name="Hellsten U."/>
            <person name="Kawashima T."/>
            <person name="Kuo A."/>
            <person name="Mitros T."/>
            <person name="Salamov A."/>
            <person name="Carpenter M.L."/>
            <person name="Signorovitch A.Y."/>
            <person name="Moreno M.A."/>
            <person name="Kamm K."/>
            <person name="Grimwood J."/>
            <person name="Schmutz J."/>
            <person name="Shapiro H."/>
            <person name="Grigoriev I.V."/>
            <person name="Buss L.W."/>
            <person name="Schierwater B."/>
            <person name="Dellaporta S.L."/>
            <person name="Rokhsar D.S."/>
        </authorList>
    </citation>
    <scope>NUCLEOTIDE SEQUENCE [LARGE SCALE GENOMIC DNA]</scope>
    <source>
        <strain evidence="10 11">Grell-BS-1999</strain>
    </source>
</reference>
<dbReference type="CTD" id="6758033"/>
<dbReference type="Pfam" id="PF00001">
    <property type="entry name" value="7tm_1"/>
    <property type="match status" value="1"/>
</dbReference>
<dbReference type="KEGG" id="tad:TRIADDRAFT_15639"/>
<dbReference type="HOGENOM" id="CLU_006130_0_1_1"/>
<dbReference type="PANTHER" id="PTHR24372:SF77">
    <property type="entry name" value="G-PROTEIN COUPLED RECEPTORS FAMILY 1 PROFILE DOMAIN-CONTAINING PROTEIN"/>
    <property type="match status" value="1"/>
</dbReference>
<feature type="transmembrane region" description="Helical" evidence="8">
    <location>
        <begin position="21"/>
        <end position="43"/>
    </location>
</feature>
<protein>
    <recommendedName>
        <fullName evidence="9">G-protein coupled receptors family 1 profile domain-containing protein</fullName>
    </recommendedName>
</protein>
<evidence type="ECO:0000256" key="4">
    <source>
        <dbReference type="ARBA" id="ARBA00022737"/>
    </source>
</evidence>
<evidence type="ECO:0000313" key="11">
    <source>
        <dbReference type="Proteomes" id="UP000009022"/>
    </source>
</evidence>
<evidence type="ECO:0000256" key="7">
    <source>
        <dbReference type="RuleBase" id="RU000688"/>
    </source>
</evidence>
<dbReference type="GO" id="GO:0009755">
    <property type="term" value="P:hormone-mediated signaling pathway"/>
    <property type="evidence" value="ECO:0000318"/>
    <property type="project" value="GO_Central"/>
</dbReference>
<evidence type="ECO:0000256" key="8">
    <source>
        <dbReference type="SAM" id="Phobius"/>
    </source>
</evidence>
<keyword evidence="7" id="KW-0297">G-protein coupled receptor</keyword>
<dbReference type="GO" id="GO:0007189">
    <property type="term" value="P:adenylate cyclase-activating G protein-coupled receptor signaling pathway"/>
    <property type="evidence" value="ECO:0000318"/>
    <property type="project" value="GO_Central"/>
</dbReference>
<dbReference type="eggNOG" id="KOG2087">
    <property type="taxonomic scope" value="Eukaryota"/>
</dbReference>
<feature type="domain" description="G-protein coupled receptors family 1 profile" evidence="9">
    <location>
        <begin position="5"/>
        <end position="261"/>
    </location>
</feature>
<dbReference type="OrthoDB" id="6088892at2759"/>
<evidence type="ECO:0000256" key="2">
    <source>
        <dbReference type="ARBA" id="ARBA00022614"/>
    </source>
</evidence>
<feature type="transmembrane region" description="Helical" evidence="8">
    <location>
        <begin position="160"/>
        <end position="189"/>
    </location>
</feature>
<dbReference type="GO" id="GO:0008528">
    <property type="term" value="F:G protein-coupled peptide receptor activity"/>
    <property type="evidence" value="ECO:0000318"/>
    <property type="project" value="GO_Central"/>
</dbReference>
<keyword evidence="2" id="KW-0433">Leucine-rich repeat</keyword>
<evidence type="ECO:0000256" key="1">
    <source>
        <dbReference type="ARBA" id="ARBA00004370"/>
    </source>
</evidence>
<dbReference type="RefSeq" id="XP_002116874.1">
    <property type="nucleotide sequence ID" value="XM_002116838.1"/>
</dbReference>
<feature type="non-terminal residue" evidence="10">
    <location>
        <position position="268"/>
    </location>
</feature>
<keyword evidence="7" id="KW-0675">Receptor</keyword>
<dbReference type="OMA" id="YVWHERE"/>